<sequence length="151" mass="16359">MDFKNILIAVDASDNARRAVEHVAAIVGAGQGAKVTLLHVERAPGRDRFDTEEAWLSQCKLDKDRVFDFLKDARATLVSAGLSDAAVVERTILCSAEPSIAQTILDVQQEGGYGTLVVGRRGLTKGEEFLFGSVSSKLIRNARNCAVWVVQ</sequence>
<gene>
    <name evidence="3" type="ORF">SAMN04488503_0603</name>
</gene>
<dbReference type="EMBL" id="FZOC01000001">
    <property type="protein sequence ID" value="SNR64912.1"/>
    <property type="molecule type" value="Genomic_DNA"/>
</dbReference>
<feature type="domain" description="UspA" evidence="2">
    <location>
        <begin position="3"/>
        <end position="150"/>
    </location>
</feature>
<dbReference type="RefSeq" id="WP_089271558.1">
    <property type="nucleotide sequence ID" value="NZ_FZOC01000001.1"/>
</dbReference>
<proteinExistence type="inferred from homology"/>
<organism evidence="3 4">
    <name type="scientific">Humidesulfovibrio mexicanus</name>
    <dbReference type="NCBI Taxonomy" id="147047"/>
    <lineage>
        <taxon>Bacteria</taxon>
        <taxon>Pseudomonadati</taxon>
        <taxon>Thermodesulfobacteriota</taxon>
        <taxon>Desulfovibrionia</taxon>
        <taxon>Desulfovibrionales</taxon>
        <taxon>Desulfovibrionaceae</taxon>
        <taxon>Humidesulfovibrio</taxon>
    </lineage>
</organism>
<protein>
    <submittedName>
        <fullName evidence="3">Nucleotide-binding universal stress protein, UspA family</fullName>
    </submittedName>
</protein>
<dbReference type="PRINTS" id="PR01438">
    <property type="entry name" value="UNVRSLSTRESS"/>
</dbReference>
<dbReference type="CDD" id="cd00293">
    <property type="entry name" value="USP-like"/>
    <property type="match status" value="1"/>
</dbReference>
<reference evidence="3 4" key="1">
    <citation type="submission" date="2017-06" db="EMBL/GenBank/DDBJ databases">
        <authorList>
            <person name="Kim H.J."/>
            <person name="Triplett B.A."/>
        </authorList>
    </citation>
    <scope>NUCLEOTIDE SEQUENCE [LARGE SCALE GENOMIC DNA]</scope>
    <source>
        <strain evidence="3 4">DSM 13116</strain>
    </source>
</reference>
<dbReference type="AlphaFoldDB" id="A0A238Y1R6"/>
<dbReference type="Gene3D" id="3.40.50.620">
    <property type="entry name" value="HUPs"/>
    <property type="match status" value="1"/>
</dbReference>
<evidence type="ECO:0000259" key="2">
    <source>
        <dbReference type="Pfam" id="PF00582"/>
    </source>
</evidence>
<dbReference type="InterPro" id="IPR006015">
    <property type="entry name" value="Universal_stress_UspA"/>
</dbReference>
<keyword evidence="4" id="KW-1185">Reference proteome</keyword>
<dbReference type="PANTHER" id="PTHR46268">
    <property type="entry name" value="STRESS RESPONSE PROTEIN NHAX"/>
    <property type="match status" value="1"/>
</dbReference>
<dbReference type="InterPro" id="IPR006016">
    <property type="entry name" value="UspA"/>
</dbReference>
<dbReference type="InterPro" id="IPR014729">
    <property type="entry name" value="Rossmann-like_a/b/a_fold"/>
</dbReference>
<evidence type="ECO:0000313" key="3">
    <source>
        <dbReference type="EMBL" id="SNR64912.1"/>
    </source>
</evidence>
<comment type="similarity">
    <text evidence="1">Belongs to the universal stress protein A family.</text>
</comment>
<name>A0A238Y1R6_9BACT</name>
<accession>A0A238Y1R6</accession>
<dbReference type="SUPFAM" id="SSF52402">
    <property type="entry name" value="Adenine nucleotide alpha hydrolases-like"/>
    <property type="match status" value="1"/>
</dbReference>
<dbReference type="Pfam" id="PF00582">
    <property type="entry name" value="Usp"/>
    <property type="match status" value="1"/>
</dbReference>
<evidence type="ECO:0000313" key="4">
    <source>
        <dbReference type="Proteomes" id="UP000198324"/>
    </source>
</evidence>
<dbReference type="OrthoDB" id="5420527at2"/>
<dbReference type="PANTHER" id="PTHR46268:SF6">
    <property type="entry name" value="UNIVERSAL STRESS PROTEIN UP12"/>
    <property type="match status" value="1"/>
</dbReference>
<evidence type="ECO:0000256" key="1">
    <source>
        <dbReference type="ARBA" id="ARBA00008791"/>
    </source>
</evidence>
<dbReference type="Proteomes" id="UP000198324">
    <property type="component" value="Unassembled WGS sequence"/>
</dbReference>